<feature type="transmembrane region" description="Helical" evidence="4">
    <location>
        <begin position="51"/>
        <end position="68"/>
    </location>
</feature>
<dbReference type="InterPro" id="IPR011701">
    <property type="entry name" value="MFS"/>
</dbReference>
<gene>
    <name evidence="6" type="ORF">MJ956_14910</name>
</gene>
<keyword evidence="1 4" id="KW-0812">Transmembrane</keyword>
<proteinExistence type="predicted"/>
<feature type="transmembrane region" description="Helical" evidence="4">
    <location>
        <begin position="170"/>
        <end position="189"/>
    </location>
</feature>
<feature type="transmembrane region" description="Helical" evidence="4">
    <location>
        <begin position="376"/>
        <end position="397"/>
    </location>
</feature>
<dbReference type="AlphaFoldDB" id="A0A9X2KFG0"/>
<reference evidence="6" key="1">
    <citation type="submission" date="2022-03" db="EMBL/GenBank/DDBJ databases">
        <title>Aurantimonas Liuensis sp. Nov., isolated from the hadal seawater of the Mariana Trench.</title>
        <authorList>
            <person name="Liu R."/>
        </authorList>
    </citation>
    <scope>NUCLEOTIDE SEQUENCE</scope>
    <source>
        <strain evidence="6">LRZ36</strain>
    </source>
</reference>
<sequence>MTFFSFIGRNGRWLGGAFLCTLFSSYGQTFYIALSSGGIRDEFELSHGQFGWLYMAATLTSAALIPFVGRSIDSVRIERYALFVVAGLAVSMVLVASAPSVVFLFAAIAGIRLFGQGLMGHTAMTAVGRWFSADRGKAVSIAALGHQIGEGVMPVSFVAITALVGWRGGWLVNALFLGLIVLPAVYFLMRVPRTPSPVEIEGRVSSRQWTRREALRDPVFWLLLTGILAPPFIGTTVFFHQVYLTELRGWSLSQFAGATPVLSIFAVLATVASGHLIDRFGSAALLPVMLAFVAAANLAIGLGDSASMVLVYMACMGISFGLYASAFGAIWPELYGVAHLGAIKAVVTAMMVFSTALGPGVSGWLIDAGLAFPDMIVAMGAYAAAASLLMVVLTAAVRRRLGRVD</sequence>
<evidence type="ECO:0000256" key="1">
    <source>
        <dbReference type="ARBA" id="ARBA00022692"/>
    </source>
</evidence>
<dbReference type="Pfam" id="PF07690">
    <property type="entry name" value="MFS_1"/>
    <property type="match status" value="1"/>
</dbReference>
<feature type="domain" description="Major facilitator superfamily (MFS) profile" evidence="5">
    <location>
        <begin position="13"/>
        <end position="398"/>
    </location>
</feature>
<protein>
    <submittedName>
        <fullName evidence="6">MFS transporter</fullName>
    </submittedName>
</protein>
<evidence type="ECO:0000259" key="5">
    <source>
        <dbReference type="PROSITE" id="PS50850"/>
    </source>
</evidence>
<dbReference type="RefSeq" id="WP_253965233.1">
    <property type="nucleotide sequence ID" value="NZ_JALHBS010000091.1"/>
</dbReference>
<dbReference type="GO" id="GO:0022857">
    <property type="term" value="F:transmembrane transporter activity"/>
    <property type="evidence" value="ECO:0007669"/>
    <property type="project" value="InterPro"/>
</dbReference>
<feature type="transmembrane region" description="Helical" evidence="4">
    <location>
        <begin position="255"/>
        <end position="277"/>
    </location>
</feature>
<organism evidence="6 7">
    <name type="scientific">Aurantimonas marianensis</name>
    <dbReference type="NCBI Taxonomy" id="2920428"/>
    <lineage>
        <taxon>Bacteria</taxon>
        <taxon>Pseudomonadati</taxon>
        <taxon>Pseudomonadota</taxon>
        <taxon>Alphaproteobacteria</taxon>
        <taxon>Hyphomicrobiales</taxon>
        <taxon>Aurantimonadaceae</taxon>
        <taxon>Aurantimonas</taxon>
    </lineage>
</organism>
<dbReference type="InterPro" id="IPR036259">
    <property type="entry name" value="MFS_trans_sf"/>
</dbReference>
<keyword evidence="2 4" id="KW-1133">Transmembrane helix</keyword>
<accession>A0A9X2KFG0</accession>
<dbReference type="SUPFAM" id="SSF103473">
    <property type="entry name" value="MFS general substrate transporter"/>
    <property type="match status" value="1"/>
</dbReference>
<evidence type="ECO:0000256" key="2">
    <source>
        <dbReference type="ARBA" id="ARBA00022989"/>
    </source>
</evidence>
<keyword evidence="3 4" id="KW-0472">Membrane</keyword>
<feature type="transmembrane region" description="Helical" evidence="4">
    <location>
        <begin position="219"/>
        <end position="243"/>
    </location>
</feature>
<name>A0A9X2KFG0_9HYPH</name>
<dbReference type="InterPro" id="IPR050327">
    <property type="entry name" value="Proton-linked_MCT"/>
</dbReference>
<dbReference type="PANTHER" id="PTHR11360:SF308">
    <property type="entry name" value="BLL3089 PROTEIN"/>
    <property type="match status" value="1"/>
</dbReference>
<feature type="transmembrane region" description="Helical" evidence="4">
    <location>
        <begin position="80"/>
        <end position="107"/>
    </location>
</feature>
<evidence type="ECO:0000256" key="3">
    <source>
        <dbReference type="ARBA" id="ARBA00023136"/>
    </source>
</evidence>
<dbReference type="PROSITE" id="PS50850">
    <property type="entry name" value="MFS"/>
    <property type="match status" value="1"/>
</dbReference>
<evidence type="ECO:0000313" key="6">
    <source>
        <dbReference type="EMBL" id="MCP3056423.1"/>
    </source>
</evidence>
<dbReference type="Proteomes" id="UP001155220">
    <property type="component" value="Unassembled WGS sequence"/>
</dbReference>
<keyword evidence="7" id="KW-1185">Reference proteome</keyword>
<dbReference type="EMBL" id="JALHBS010000091">
    <property type="protein sequence ID" value="MCP3056423.1"/>
    <property type="molecule type" value="Genomic_DNA"/>
</dbReference>
<evidence type="ECO:0000256" key="4">
    <source>
        <dbReference type="SAM" id="Phobius"/>
    </source>
</evidence>
<evidence type="ECO:0000313" key="7">
    <source>
        <dbReference type="Proteomes" id="UP001155220"/>
    </source>
</evidence>
<feature type="transmembrane region" description="Helical" evidence="4">
    <location>
        <begin position="309"/>
        <end position="331"/>
    </location>
</feature>
<feature type="transmembrane region" description="Helical" evidence="4">
    <location>
        <begin position="343"/>
        <end position="364"/>
    </location>
</feature>
<feature type="transmembrane region" description="Helical" evidence="4">
    <location>
        <begin position="284"/>
        <end position="303"/>
    </location>
</feature>
<dbReference type="Gene3D" id="1.20.1250.20">
    <property type="entry name" value="MFS general substrate transporter like domains"/>
    <property type="match status" value="2"/>
</dbReference>
<comment type="caution">
    <text evidence="6">The sequence shown here is derived from an EMBL/GenBank/DDBJ whole genome shotgun (WGS) entry which is preliminary data.</text>
</comment>
<dbReference type="InterPro" id="IPR020846">
    <property type="entry name" value="MFS_dom"/>
</dbReference>
<dbReference type="PANTHER" id="PTHR11360">
    <property type="entry name" value="MONOCARBOXYLATE TRANSPORTER"/>
    <property type="match status" value="1"/>
</dbReference>